<evidence type="ECO:0000256" key="2">
    <source>
        <dbReference type="SAM" id="SignalP"/>
    </source>
</evidence>
<dbReference type="Proteomes" id="UP000324106">
    <property type="component" value="Chromosome"/>
</dbReference>
<dbReference type="InterPro" id="IPR006311">
    <property type="entry name" value="TAT_signal"/>
</dbReference>
<dbReference type="OrthoDB" id="4326934at2"/>
<evidence type="ECO:0000256" key="1">
    <source>
        <dbReference type="ARBA" id="ARBA00022729"/>
    </source>
</evidence>
<feature type="signal peptide" evidence="2">
    <location>
        <begin position="1"/>
        <end position="31"/>
    </location>
</feature>
<feature type="chain" id="PRO_5024850726" evidence="2">
    <location>
        <begin position="32"/>
        <end position="281"/>
    </location>
</feature>
<dbReference type="RefSeq" id="WP_150268685.1">
    <property type="nucleotide sequence ID" value="NZ_CP029194.1"/>
</dbReference>
<protein>
    <submittedName>
        <fullName evidence="3">VCBS repeat-containing protein</fullName>
    </submittedName>
</protein>
<accession>A0A5P2ASP4</accession>
<reference evidence="3 4" key="1">
    <citation type="submission" date="2018-05" db="EMBL/GenBank/DDBJ databases">
        <title>Streptomyces venezuelae.</title>
        <authorList>
            <person name="Kim W."/>
            <person name="Lee N."/>
            <person name="Cho B.-K."/>
        </authorList>
    </citation>
    <scope>NUCLEOTIDE SEQUENCE [LARGE SCALE GENOMIC DNA]</scope>
    <source>
        <strain evidence="3 4">ATCC 15068</strain>
    </source>
</reference>
<dbReference type="SUPFAM" id="SSF69318">
    <property type="entry name" value="Integrin alpha N-terminal domain"/>
    <property type="match status" value="1"/>
</dbReference>
<evidence type="ECO:0000313" key="3">
    <source>
        <dbReference type="EMBL" id="QES21314.1"/>
    </source>
</evidence>
<keyword evidence="1 2" id="KW-0732">Signal</keyword>
<dbReference type="PANTHER" id="PTHR46580">
    <property type="entry name" value="SENSOR KINASE-RELATED"/>
    <property type="match status" value="1"/>
</dbReference>
<evidence type="ECO:0000313" key="4">
    <source>
        <dbReference type="Proteomes" id="UP000324106"/>
    </source>
</evidence>
<dbReference type="PANTHER" id="PTHR46580:SF4">
    <property type="entry name" value="ATP_GTP-BINDING PROTEIN"/>
    <property type="match status" value="1"/>
</dbReference>
<sequence length="281" mass="30090">MNIIRRRALKGALVATAVAVATATVAGTATAAELPVQPTFPMYGVHKTTQDLRVWFPNYVGGLDGETFDYDFSDVADIIGADNNNDGYPEAEWTLWKSGQLDFFAAGGPDQDANRVGSGWNIYKTVLSPGNIGGAKEADLIGVDKTGVLYSYLAYPNGTTTTRVRVGGGWNVYDQIAGQGDLTGDGKPDIVAKEKSTGYLYLYKGTGNWKAPFSGRTKIGQGWNAYDRLISVGDLNEDGKADLLARKPAGQLMRYYGTGLAATPFKAPTQIGTGYQAYNLL</sequence>
<dbReference type="AlphaFoldDB" id="A0A5P2ASP4"/>
<dbReference type="Pfam" id="PF13517">
    <property type="entry name" value="FG-GAP_3"/>
    <property type="match status" value="1"/>
</dbReference>
<proteinExistence type="predicted"/>
<dbReference type="EMBL" id="CP029194">
    <property type="protein sequence ID" value="QES21314.1"/>
    <property type="molecule type" value="Genomic_DNA"/>
</dbReference>
<gene>
    <name evidence="3" type="ORF">DEJ46_21220</name>
</gene>
<dbReference type="InterPro" id="IPR028994">
    <property type="entry name" value="Integrin_alpha_N"/>
</dbReference>
<organism evidence="3 4">
    <name type="scientific">Streptomyces venezuelae</name>
    <dbReference type="NCBI Taxonomy" id="54571"/>
    <lineage>
        <taxon>Bacteria</taxon>
        <taxon>Bacillati</taxon>
        <taxon>Actinomycetota</taxon>
        <taxon>Actinomycetes</taxon>
        <taxon>Kitasatosporales</taxon>
        <taxon>Streptomycetaceae</taxon>
        <taxon>Streptomyces</taxon>
    </lineage>
</organism>
<dbReference type="InterPro" id="IPR013517">
    <property type="entry name" value="FG-GAP"/>
</dbReference>
<dbReference type="PROSITE" id="PS51318">
    <property type="entry name" value="TAT"/>
    <property type="match status" value="1"/>
</dbReference>
<dbReference type="Gene3D" id="2.115.10.10">
    <property type="entry name" value="Tachylectin 2"/>
    <property type="match status" value="1"/>
</dbReference>
<name>A0A5P2ASP4_STRVZ</name>